<dbReference type="Pfam" id="PF07690">
    <property type="entry name" value="MFS_1"/>
    <property type="match status" value="1"/>
</dbReference>
<evidence type="ECO:0000256" key="5">
    <source>
        <dbReference type="ARBA" id="ARBA00023136"/>
    </source>
</evidence>
<feature type="transmembrane region" description="Helical" evidence="6">
    <location>
        <begin position="12"/>
        <end position="34"/>
    </location>
</feature>
<feature type="transmembrane region" description="Helical" evidence="6">
    <location>
        <begin position="164"/>
        <end position="188"/>
    </location>
</feature>
<dbReference type="PANTHER" id="PTHR43124">
    <property type="entry name" value="PURINE EFFLUX PUMP PBUE"/>
    <property type="match status" value="1"/>
</dbReference>
<evidence type="ECO:0000313" key="9">
    <source>
        <dbReference type="Proteomes" id="UP000028602"/>
    </source>
</evidence>
<feature type="transmembrane region" description="Helical" evidence="6">
    <location>
        <begin position="78"/>
        <end position="97"/>
    </location>
</feature>
<dbReference type="InterPro" id="IPR050189">
    <property type="entry name" value="MFS_Efflux_Transporters"/>
</dbReference>
<keyword evidence="2" id="KW-1003">Cell membrane</keyword>
<dbReference type="EMBL" id="JMPR01000038">
    <property type="protein sequence ID" value="KFD18450.1"/>
    <property type="molecule type" value="Genomic_DNA"/>
</dbReference>
<keyword evidence="4 6" id="KW-1133">Transmembrane helix</keyword>
<dbReference type="Proteomes" id="UP000028602">
    <property type="component" value="Unassembled WGS sequence"/>
</dbReference>
<dbReference type="eggNOG" id="COG2814">
    <property type="taxonomic scope" value="Bacteria"/>
</dbReference>
<accession>A0A085JDA4</accession>
<dbReference type="InterPro" id="IPR020846">
    <property type="entry name" value="MFS_dom"/>
</dbReference>
<feature type="transmembrane region" description="Helical" evidence="6">
    <location>
        <begin position="244"/>
        <end position="262"/>
    </location>
</feature>
<sequence>MEQQKNLHVGLALLAMALGGFAIGTGEFVIMGLLPDVAHGLGRSVTTAGNAITSYALGVVVGAPLIAVLGARVSRQRLLIFLMTLFAAGNLASAFAPGYLSFIAVRFISGLPHGAYFGVASLVAASMVPAEQRGKAIGRMMTGLTVATLLGVPLAAWVGHHLNWHYAFLFVGICAVVSVLMIISYIPYSKGDPSAHPLQELTALKTPRVLLSLLTGAAGFSGMFAVFSYITPTLTHESGLPEGGIPWVMAAFGLGMVAGMMAGGRLSDWSVTKAITVALVWNLVVMALFPLMAHHIASGILVTFLIGTTSLLIPCLQIRLMDVAGKAQTLAAAMNHSALNIANALGAFFGGMIINAGLGWTSTAWVGGALGIFGLVVYQCSLVLKHRD</sequence>
<dbReference type="InterPro" id="IPR011701">
    <property type="entry name" value="MFS"/>
</dbReference>
<dbReference type="GO" id="GO:0022857">
    <property type="term" value="F:transmembrane transporter activity"/>
    <property type="evidence" value="ECO:0007669"/>
    <property type="project" value="InterPro"/>
</dbReference>
<feature type="transmembrane region" description="Helical" evidence="6">
    <location>
        <begin position="103"/>
        <end position="128"/>
    </location>
</feature>
<proteinExistence type="predicted"/>
<feature type="transmembrane region" description="Helical" evidence="6">
    <location>
        <begin position="209"/>
        <end position="232"/>
    </location>
</feature>
<gene>
    <name evidence="8" type="ORF">GTPT_2640</name>
</gene>
<dbReference type="Gene3D" id="1.20.1250.20">
    <property type="entry name" value="MFS general substrate transporter like domains"/>
    <property type="match status" value="1"/>
</dbReference>
<feature type="transmembrane region" description="Helical" evidence="6">
    <location>
        <begin position="338"/>
        <end position="358"/>
    </location>
</feature>
<evidence type="ECO:0000256" key="3">
    <source>
        <dbReference type="ARBA" id="ARBA00022692"/>
    </source>
</evidence>
<dbReference type="InterPro" id="IPR036259">
    <property type="entry name" value="MFS_trans_sf"/>
</dbReference>
<evidence type="ECO:0000256" key="4">
    <source>
        <dbReference type="ARBA" id="ARBA00022989"/>
    </source>
</evidence>
<dbReference type="GO" id="GO:0005886">
    <property type="term" value="C:plasma membrane"/>
    <property type="evidence" value="ECO:0007669"/>
    <property type="project" value="UniProtKB-SubCell"/>
</dbReference>
<reference evidence="8 9" key="1">
    <citation type="submission" date="2014-05" db="EMBL/GenBank/DDBJ databases">
        <title>ATOL: Assembling a taxonomically balanced genome-scale reconstruction of the evolutionary history of the Enterobacteriaceae.</title>
        <authorList>
            <person name="Plunkett G.III."/>
            <person name="Neeno-Eckwall E.C."/>
            <person name="Glasner J.D."/>
            <person name="Perna N.T."/>
        </authorList>
    </citation>
    <scope>NUCLEOTIDE SEQUENCE [LARGE SCALE GENOMIC DNA]</scope>
    <source>
        <strain evidence="8 9">ATCC 33301</strain>
    </source>
</reference>
<protein>
    <submittedName>
        <fullName evidence="8">Major facilitator superfamily (MFS) transporter</fullName>
    </submittedName>
</protein>
<name>A0A085JDA4_9GAMM</name>
<feature type="transmembrane region" description="Helical" evidence="6">
    <location>
        <begin position="299"/>
        <end position="318"/>
    </location>
</feature>
<feature type="domain" description="Major facilitator superfamily (MFS) profile" evidence="7">
    <location>
        <begin position="12"/>
        <end position="388"/>
    </location>
</feature>
<organism evidence="8 9">
    <name type="scientific">Tatumella ptyseos ATCC 33301</name>
    <dbReference type="NCBI Taxonomy" id="1005995"/>
    <lineage>
        <taxon>Bacteria</taxon>
        <taxon>Pseudomonadati</taxon>
        <taxon>Pseudomonadota</taxon>
        <taxon>Gammaproteobacteria</taxon>
        <taxon>Enterobacterales</taxon>
        <taxon>Erwiniaceae</taxon>
        <taxon>Tatumella</taxon>
    </lineage>
</organism>
<feature type="transmembrane region" description="Helical" evidence="6">
    <location>
        <begin position="54"/>
        <end position="71"/>
    </location>
</feature>
<dbReference type="PANTHER" id="PTHR43124:SF3">
    <property type="entry name" value="CHLORAMPHENICOL EFFLUX PUMP RV0191"/>
    <property type="match status" value="1"/>
</dbReference>
<keyword evidence="5 6" id="KW-0472">Membrane</keyword>
<dbReference type="AlphaFoldDB" id="A0A085JDA4"/>
<feature type="transmembrane region" description="Helical" evidence="6">
    <location>
        <begin position="140"/>
        <end position="158"/>
    </location>
</feature>
<feature type="transmembrane region" description="Helical" evidence="6">
    <location>
        <begin position="274"/>
        <end position="293"/>
    </location>
</feature>
<evidence type="ECO:0000313" key="8">
    <source>
        <dbReference type="EMBL" id="KFD18450.1"/>
    </source>
</evidence>
<evidence type="ECO:0000256" key="6">
    <source>
        <dbReference type="SAM" id="Phobius"/>
    </source>
</evidence>
<evidence type="ECO:0000256" key="2">
    <source>
        <dbReference type="ARBA" id="ARBA00022475"/>
    </source>
</evidence>
<comment type="caution">
    <text evidence="8">The sequence shown here is derived from an EMBL/GenBank/DDBJ whole genome shotgun (WGS) entry which is preliminary data.</text>
</comment>
<evidence type="ECO:0000259" key="7">
    <source>
        <dbReference type="PROSITE" id="PS50850"/>
    </source>
</evidence>
<keyword evidence="3 6" id="KW-0812">Transmembrane</keyword>
<evidence type="ECO:0000256" key="1">
    <source>
        <dbReference type="ARBA" id="ARBA00004651"/>
    </source>
</evidence>
<feature type="transmembrane region" description="Helical" evidence="6">
    <location>
        <begin position="364"/>
        <end position="384"/>
    </location>
</feature>
<dbReference type="CDD" id="cd17324">
    <property type="entry name" value="MFS_NepI_like"/>
    <property type="match status" value="1"/>
</dbReference>
<dbReference type="PROSITE" id="PS50850">
    <property type="entry name" value="MFS"/>
    <property type="match status" value="1"/>
</dbReference>
<dbReference type="SUPFAM" id="SSF103473">
    <property type="entry name" value="MFS general substrate transporter"/>
    <property type="match status" value="1"/>
</dbReference>
<keyword evidence="9" id="KW-1185">Reference proteome</keyword>
<comment type="subcellular location">
    <subcellularLocation>
        <location evidence="1">Cell membrane</location>
        <topology evidence="1">Multi-pass membrane protein</topology>
    </subcellularLocation>
</comment>
<dbReference type="RefSeq" id="WP_029989337.1">
    <property type="nucleotide sequence ID" value="NZ_ATMJ01000001.1"/>
</dbReference>